<dbReference type="InterPro" id="IPR005467">
    <property type="entry name" value="His_kinase_dom"/>
</dbReference>
<evidence type="ECO:0000256" key="13">
    <source>
        <dbReference type="PIRNR" id="PIRNR037431"/>
    </source>
</evidence>
<dbReference type="PIRSF" id="PIRSF037431">
    <property type="entry name" value="STHK_LiaS"/>
    <property type="match status" value="1"/>
</dbReference>
<sequence length="358" mass="40777">MMKRSPKVFIALYSGVSTFLLLLLVSTSSYWFTTGKEKQIAQLFQIRILWLPMIFYLFVLSVIAGLVIFVLLSFYQTRLLAPIEEKLRLLAGGNFDNPILDQPMLYSPTNQTLFEMDNDIYMVKMKLKEVLSELQTVNSRPHLIDGISKEELLEGERHRLARELHDSVSQQLFAAMMLLATLNEMEEEKPTMYQRQLQMIAEVVNAAQSEMRALLLHLRPVTLEGKTLTEGIKQLLLELKTKVNIVLKWELEEVVMPLATEDQLFRMIQELLSNTLRHAKASELEVYLNKVNQSILLRIVDDGVGFNVEDQKNKAGSYGLMNIRERVASLGGSLKIISFSNQGTSVEIKIPLLGGDNE</sequence>
<dbReference type="Pfam" id="PF02518">
    <property type="entry name" value="HATPase_c"/>
    <property type="match status" value="1"/>
</dbReference>
<dbReference type="SUPFAM" id="SSF55874">
    <property type="entry name" value="ATPase domain of HSP90 chaperone/DNA topoisomerase II/histidine kinase"/>
    <property type="match status" value="1"/>
</dbReference>
<evidence type="ECO:0000256" key="8">
    <source>
        <dbReference type="ARBA" id="ARBA00022777"/>
    </source>
</evidence>
<dbReference type="CDD" id="cd16917">
    <property type="entry name" value="HATPase_UhpB-NarQ-NarX-like"/>
    <property type="match status" value="1"/>
</dbReference>
<evidence type="ECO:0000256" key="1">
    <source>
        <dbReference type="ARBA" id="ARBA00000085"/>
    </source>
</evidence>
<gene>
    <name evidence="16" type="ORF">GCM10011482_01600</name>
</gene>
<keyword evidence="6 14" id="KW-0812">Transmembrane</keyword>
<evidence type="ECO:0000313" key="16">
    <source>
        <dbReference type="EMBL" id="GGI64506.1"/>
    </source>
</evidence>
<keyword evidence="7 13" id="KW-0547">Nucleotide-binding</keyword>
<evidence type="ECO:0000256" key="10">
    <source>
        <dbReference type="ARBA" id="ARBA00022989"/>
    </source>
</evidence>
<feature type="domain" description="Histidine kinase" evidence="15">
    <location>
        <begin position="159"/>
        <end position="354"/>
    </location>
</feature>
<dbReference type="EMBL" id="BMDT01000001">
    <property type="protein sequence ID" value="GGI64506.1"/>
    <property type="molecule type" value="Genomic_DNA"/>
</dbReference>
<keyword evidence="12 13" id="KW-0472">Membrane</keyword>
<keyword evidence="4" id="KW-0597">Phosphoprotein</keyword>
<dbReference type="PANTHER" id="PTHR24421">
    <property type="entry name" value="NITRATE/NITRITE SENSOR PROTEIN NARX-RELATED"/>
    <property type="match status" value="1"/>
</dbReference>
<feature type="transmembrane region" description="Helical" evidence="14">
    <location>
        <begin position="53"/>
        <end position="75"/>
    </location>
</feature>
<keyword evidence="17" id="KW-1185">Reference proteome</keyword>
<keyword evidence="5 13" id="KW-0808">Transferase</keyword>
<comment type="caution">
    <text evidence="16">The sequence shown here is derived from an EMBL/GenBank/DDBJ whole genome shotgun (WGS) entry which is preliminary data.</text>
</comment>
<keyword evidence="11 13" id="KW-0902">Two-component regulatory system</keyword>
<evidence type="ECO:0000256" key="4">
    <source>
        <dbReference type="ARBA" id="ARBA00022553"/>
    </source>
</evidence>
<dbReference type="GO" id="GO:0046983">
    <property type="term" value="F:protein dimerization activity"/>
    <property type="evidence" value="ECO:0007669"/>
    <property type="project" value="InterPro"/>
</dbReference>
<dbReference type="InterPro" id="IPR003594">
    <property type="entry name" value="HATPase_dom"/>
</dbReference>
<evidence type="ECO:0000259" key="15">
    <source>
        <dbReference type="PROSITE" id="PS50109"/>
    </source>
</evidence>
<keyword evidence="8 13" id="KW-0418">Kinase</keyword>
<dbReference type="Pfam" id="PF07730">
    <property type="entry name" value="HisKA_3"/>
    <property type="match status" value="1"/>
</dbReference>
<evidence type="ECO:0000256" key="6">
    <source>
        <dbReference type="ARBA" id="ARBA00022692"/>
    </source>
</evidence>
<keyword evidence="3 13" id="KW-1003">Cell membrane</keyword>
<dbReference type="InterPro" id="IPR036890">
    <property type="entry name" value="HATPase_C_sf"/>
</dbReference>
<dbReference type="GO" id="GO:0005524">
    <property type="term" value="F:ATP binding"/>
    <property type="evidence" value="ECO:0007669"/>
    <property type="project" value="UniProtKB-UniRule"/>
</dbReference>
<evidence type="ECO:0000256" key="12">
    <source>
        <dbReference type="ARBA" id="ARBA00023136"/>
    </source>
</evidence>
<evidence type="ECO:0000256" key="5">
    <source>
        <dbReference type="ARBA" id="ARBA00022679"/>
    </source>
</evidence>
<dbReference type="GO" id="GO:0005886">
    <property type="term" value="C:plasma membrane"/>
    <property type="evidence" value="ECO:0007669"/>
    <property type="project" value="UniProtKB-SubCell"/>
</dbReference>
<comment type="subcellular location">
    <subcellularLocation>
        <location evidence="2 13">Cell membrane</location>
        <topology evidence="2 13">Multi-pass membrane protein</topology>
    </subcellularLocation>
</comment>
<feature type="transmembrane region" description="Helical" evidence="14">
    <location>
        <begin position="12"/>
        <end position="33"/>
    </location>
</feature>
<dbReference type="SMART" id="SM00387">
    <property type="entry name" value="HATPase_c"/>
    <property type="match status" value="1"/>
</dbReference>
<dbReference type="PROSITE" id="PS50109">
    <property type="entry name" value="HIS_KIN"/>
    <property type="match status" value="1"/>
</dbReference>
<dbReference type="GO" id="GO:0000155">
    <property type="term" value="F:phosphorelay sensor kinase activity"/>
    <property type="evidence" value="ECO:0007669"/>
    <property type="project" value="UniProtKB-UniRule"/>
</dbReference>
<dbReference type="Proteomes" id="UP000622610">
    <property type="component" value="Unassembled WGS sequence"/>
</dbReference>
<reference evidence="16" key="1">
    <citation type="journal article" date="2014" name="Int. J. Syst. Evol. Microbiol.">
        <title>Complete genome sequence of Corynebacterium casei LMG S-19264T (=DSM 44701T), isolated from a smear-ripened cheese.</title>
        <authorList>
            <consortium name="US DOE Joint Genome Institute (JGI-PGF)"/>
            <person name="Walter F."/>
            <person name="Albersmeier A."/>
            <person name="Kalinowski J."/>
            <person name="Ruckert C."/>
        </authorList>
    </citation>
    <scope>NUCLEOTIDE SEQUENCE</scope>
    <source>
        <strain evidence="16">CCM 8433</strain>
    </source>
</reference>
<dbReference type="Gene3D" id="3.30.565.10">
    <property type="entry name" value="Histidine kinase-like ATPase, C-terminal domain"/>
    <property type="match status" value="1"/>
</dbReference>
<accession>A0A917N3J7</accession>
<name>A0A917N3J7_9ENTE</name>
<dbReference type="PANTHER" id="PTHR24421:SF37">
    <property type="entry name" value="SENSOR HISTIDINE KINASE NARS"/>
    <property type="match status" value="1"/>
</dbReference>
<evidence type="ECO:0000313" key="17">
    <source>
        <dbReference type="Proteomes" id="UP000622610"/>
    </source>
</evidence>
<evidence type="ECO:0000256" key="3">
    <source>
        <dbReference type="ARBA" id="ARBA00022475"/>
    </source>
</evidence>
<dbReference type="AlphaFoldDB" id="A0A917N3J7"/>
<dbReference type="InterPro" id="IPR011712">
    <property type="entry name" value="Sig_transdc_His_kin_sub3_dim/P"/>
</dbReference>
<reference evidence="16" key="2">
    <citation type="submission" date="2020-09" db="EMBL/GenBank/DDBJ databases">
        <authorList>
            <person name="Sun Q."/>
            <person name="Sedlacek I."/>
        </authorList>
    </citation>
    <scope>NUCLEOTIDE SEQUENCE</scope>
    <source>
        <strain evidence="16">CCM 8433</strain>
    </source>
</reference>
<dbReference type="Gene3D" id="1.20.5.1930">
    <property type="match status" value="1"/>
</dbReference>
<evidence type="ECO:0000256" key="2">
    <source>
        <dbReference type="ARBA" id="ARBA00004651"/>
    </source>
</evidence>
<dbReference type="InterPro" id="IPR050482">
    <property type="entry name" value="Sensor_HK_TwoCompSys"/>
</dbReference>
<evidence type="ECO:0000256" key="11">
    <source>
        <dbReference type="ARBA" id="ARBA00023012"/>
    </source>
</evidence>
<comment type="catalytic activity">
    <reaction evidence="1 13">
        <text>ATP + protein L-histidine = ADP + protein N-phospho-L-histidine.</text>
        <dbReference type="EC" id="2.7.13.3"/>
    </reaction>
</comment>
<evidence type="ECO:0000256" key="9">
    <source>
        <dbReference type="ARBA" id="ARBA00022840"/>
    </source>
</evidence>
<evidence type="ECO:0000256" key="14">
    <source>
        <dbReference type="SAM" id="Phobius"/>
    </source>
</evidence>
<protein>
    <recommendedName>
        <fullName evidence="13">Sensor histidine kinase</fullName>
        <ecNumber evidence="13">2.7.13.3</ecNumber>
    </recommendedName>
</protein>
<organism evidence="16 17">
    <name type="scientific">Enterococcus alcedinis</name>
    <dbReference type="NCBI Taxonomy" id="1274384"/>
    <lineage>
        <taxon>Bacteria</taxon>
        <taxon>Bacillati</taxon>
        <taxon>Bacillota</taxon>
        <taxon>Bacilli</taxon>
        <taxon>Lactobacillales</taxon>
        <taxon>Enterococcaceae</taxon>
        <taxon>Enterococcus</taxon>
    </lineage>
</organism>
<proteinExistence type="predicted"/>
<evidence type="ECO:0000256" key="7">
    <source>
        <dbReference type="ARBA" id="ARBA00022741"/>
    </source>
</evidence>
<keyword evidence="9 13" id="KW-0067">ATP-binding</keyword>
<dbReference type="EC" id="2.7.13.3" evidence="13"/>
<dbReference type="InterPro" id="IPR017202">
    <property type="entry name" value="LiaS/VraS"/>
</dbReference>
<dbReference type="RefSeq" id="WP_188366362.1">
    <property type="nucleotide sequence ID" value="NZ_BMDT01000001.1"/>
</dbReference>
<keyword evidence="10 14" id="KW-1133">Transmembrane helix</keyword>